<dbReference type="AlphaFoldDB" id="A0A645K067"/>
<name>A0A645K067_9ZZZZ</name>
<reference evidence="1" key="1">
    <citation type="submission" date="2019-08" db="EMBL/GenBank/DDBJ databases">
        <authorList>
            <person name="Kucharzyk K."/>
            <person name="Murdoch R.W."/>
            <person name="Higgins S."/>
            <person name="Loffler F."/>
        </authorList>
    </citation>
    <scope>NUCLEOTIDE SEQUENCE</scope>
</reference>
<gene>
    <name evidence="1" type="ORF">SDC9_212359</name>
</gene>
<protein>
    <submittedName>
        <fullName evidence="1">Uncharacterized protein</fullName>
    </submittedName>
</protein>
<comment type="caution">
    <text evidence="1">The sequence shown here is derived from an EMBL/GenBank/DDBJ whole genome shotgun (WGS) entry which is preliminary data.</text>
</comment>
<proteinExistence type="predicted"/>
<accession>A0A645K067</accession>
<evidence type="ECO:0000313" key="1">
    <source>
        <dbReference type="EMBL" id="MPN64583.1"/>
    </source>
</evidence>
<dbReference type="EMBL" id="VSSQ01145683">
    <property type="protein sequence ID" value="MPN64583.1"/>
    <property type="molecule type" value="Genomic_DNA"/>
</dbReference>
<organism evidence="1">
    <name type="scientific">bioreactor metagenome</name>
    <dbReference type="NCBI Taxonomy" id="1076179"/>
    <lineage>
        <taxon>unclassified sequences</taxon>
        <taxon>metagenomes</taxon>
        <taxon>ecological metagenomes</taxon>
    </lineage>
</organism>
<sequence>MPPMIMAVAPAIIHPTGPSPIRHAAATLPPAMIALAPALKNDAPTLPAEATMLKPPLPIEAMPPLIILKKEAALGKPKAND</sequence>